<organism evidence="2 3">
    <name type="scientific">Sodiomyces alkalinus (strain CBS 110278 / VKM F-3762 / F11)</name>
    <name type="common">Alkaliphilic filamentous fungus</name>
    <dbReference type="NCBI Taxonomy" id="1314773"/>
    <lineage>
        <taxon>Eukaryota</taxon>
        <taxon>Fungi</taxon>
        <taxon>Dikarya</taxon>
        <taxon>Ascomycota</taxon>
        <taxon>Pezizomycotina</taxon>
        <taxon>Sordariomycetes</taxon>
        <taxon>Hypocreomycetidae</taxon>
        <taxon>Glomerellales</taxon>
        <taxon>Plectosphaerellaceae</taxon>
        <taxon>Sodiomyces</taxon>
    </lineage>
</organism>
<keyword evidence="1" id="KW-0472">Membrane</keyword>
<name>A0A3N2Q1D8_SODAK</name>
<reference evidence="2 3" key="1">
    <citation type="journal article" date="2018" name="Mol. Ecol.">
        <title>The obligate alkalophilic soda-lake fungus Sodiomyces alkalinus has shifted to a protein diet.</title>
        <authorList>
            <person name="Grum-Grzhimaylo A.A."/>
            <person name="Falkoski D.L."/>
            <person name="van den Heuvel J."/>
            <person name="Valero-Jimenez C.A."/>
            <person name="Min B."/>
            <person name="Choi I.G."/>
            <person name="Lipzen A."/>
            <person name="Daum C.G."/>
            <person name="Aanen D.K."/>
            <person name="Tsang A."/>
            <person name="Henrissat B."/>
            <person name="Bilanenko E.N."/>
            <person name="de Vries R.P."/>
            <person name="van Kan J.A.L."/>
            <person name="Grigoriev I.V."/>
            <person name="Debets A.J.M."/>
        </authorList>
    </citation>
    <scope>NUCLEOTIDE SEQUENCE [LARGE SCALE GENOMIC DNA]</scope>
    <source>
        <strain evidence="2 3">F11</strain>
    </source>
</reference>
<sequence length="512" mass="56504">MTLEGLGVDVADPGRLFSVASDLAHFDLESPMTLIVRLSESTTWNDARNAEKSDTSPKYWLADQIDQSLLTDEPQLTSLALPLRRNHVFSSSSSRPETSEKGRFLQTARALLSADLGTLPTNEIFSLPRHADCEVSVHISVYELYFPLPDSLGDGRGPTEALDSGISCPEAEQVFLVHEMILLAPIFLPLILHARHQSYLRDLTFLATELPARQLDDPLNRNVAGHPPSPCLESYINLSSVVTDYFVRLPRLGVAVCHPHGLLPIKKADCSTAHQSMYALGVAYTFLIDSFNVTLTKSRKQAQSTCYQIPWRGPLAIPSWLCAPPGLVETRLVGSALTVPNGELGRSSPTSSKAASRYVRLAFSLSFFVSVFAVFSSEEGRDDGKRGERMSEVLEHYVDSDISVLALVNERASMECSKKRTRARHSDGKARLCSATILSGLSIENLFGPVALRTKAPYWEQYSVIDRRAERHGLGHPLAQAHAPCALYTFFIFFFVVHPYIVGSSSITWPQS</sequence>
<accession>A0A3N2Q1D8</accession>
<keyword evidence="1" id="KW-0812">Transmembrane</keyword>
<keyword evidence="3" id="KW-1185">Reference proteome</keyword>
<dbReference type="EMBL" id="ML119052">
    <property type="protein sequence ID" value="ROT40508.1"/>
    <property type="molecule type" value="Genomic_DNA"/>
</dbReference>
<evidence type="ECO:0000256" key="1">
    <source>
        <dbReference type="SAM" id="Phobius"/>
    </source>
</evidence>
<proteinExistence type="predicted"/>
<dbReference type="RefSeq" id="XP_028468314.1">
    <property type="nucleotide sequence ID" value="XM_028613916.1"/>
</dbReference>
<feature type="transmembrane region" description="Helical" evidence="1">
    <location>
        <begin position="485"/>
        <end position="502"/>
    </location>
</feature>
<dbReference type="Proteomes" id="UP000272025">
    <property type="component" value="Unassembled WGS sequence"/>
</dbReference>
<dbReference type="GeneID" id="39582394"/>
<protein>
    <submittedName>
        <fullName evidence="2">Uncharacterized protein</fullName>
    </submittedName>
</protein>
<gene>
    <name evidence="2" type="ORF">SODALDRAFT_356506</name>
</gene>
<keyword evidence="1" id="KW-1133">Transmembrane helix</keyword>
<dbReference type="AlphaFoldDB" id="A0A3N2Q1D8"/>
<evidence type="ECO:0000313" key="3">
    <source>
        <dbReference type="Proteomes" id="UP000272025"/>
    </source>
</evidence>
<evidence type="ECO:0000313" key="2">
    <source>
        <dbReference type="EMBL" id="ROT40508.1"/>
    </source>
</evidence>